<dbReference type="KEGG" id="cvn:111124205"/>
<feature type="compositionally biased region" description="Polar residues" evidence="1">
    <location>
        <begin position="634"/>
        <end position="651"/>
    </location>
</feature>
<feature type="compositionally biased region" description="Basic and acidic residues" evidence="1">
    <location>
        <begin position="272"/>
        <end position="299"/>
    </location>
</feature>
<sequence length="683" mass="75783">MYQDQEEVQEKYFGRAQNKIVQGMTAKEKIPGKLSSFSVRKRVDITAVKSFGPSITEEDENVDQDLDVGKEKQSMVPTRIQRESAMRCLSPSIIEEDENLDEDLDAGKEKQSMAPTRIQRESAMKSFSLSMIEEDEEQLAEQEEEVCQMPTQLDVSRKQEATPRVYAKEIGGPYNGQTGRYGTNLSNENFPCKMKPDIGMMENSVSSGTGESRVHKLEEELMEIEKRIKEKSELLSMNAKSPLTEQDYRNLLREMMCRAEMSLDNGKGQKGQKMETVPKESDVHERKFGGNKGDGEKDGHILQKRNRKARTITNKTLVQNECAIDAKKMDMKLRNEKNLKSDHTIHPSGVEPSAKKHVAPKQKEFKHKSHPSTAELFANSPYAESMRCNGVNLPRIKPCSKVPGEPIFPAAQKRHGGCKLPPIQGPAQVSQSAIYTASDTSHSTPVSMAPPMRPRTQAGHVAGPPLSRRSSSQNRSLIRTPTSTPSTPKITPPLMTIPQTSREIRNHFQAPKRQAGMGKMAVAHSCNILVVDSGSKQLGRNSSNNCALSVEGGVKFPPMIKLTSKSQSYPAENKGLGNEVADNKSRDNRGRAEKVGRARRHGQHPPQSYPYLTPNHTPTHPHPPTSHPPTPNPKLTQTQPHPTFLSKTLPNPTHIPKHPTPMTPSNKQSTPPPPPPPPLPTHP</sequence>
<protein>
    <submittedName>
        <fullName evidence="3">Histone acetyltransferase KAT6A-like</fullName>
    </submittedName>
</protein>
<feature type="region of interest" description="Disordered" evidence="1">
    <location>
        <begin position="341"/>
        <end position="370"/>
    </location>
</feature>
<evidence type="ECO:0000313" key="3">
    <source>
        <dbReference type="RefSeq" id="XP_022322772.1"/>
    </source>
</evidence>
<dbReference type="RefSeq" id="XP_022322772.1">
    <property type="nucleotide sequence ID" value="XM_022467064.1"/>
</dbReference>
<evidence type="ECO:0000313" key="2">
    <source>
        <dbReference type="Proteomes" id="UP000694844"/>
    </source>
</evidence>
<dbReference type="OrthoDB" id="6218239at2759"/>
<feature type="compositionally biased region" description="Pro residues" evidence="1">
    <location>
        <begin position="620"/>
        <end position="632"/>
    </location>
</feature>
<feature type="region of interest" description="Disordered" evidence="1">
    <location>
        <begin position="565"/>
        <end position="683"/>
    </location>
</feature>
<organism evidence="2 3">
    <name type="scientific">Crassostrea virginica</name>
    <name type="common">Eastern oyster</name>
    <dbReference type="NCBI Taxonomy" id="6565"/>
    <lineage>
        <taxon>Eukaryota</taxon>
        <taxon>Metazoa</taxon>
        <taxon>Spiralia</taxon>
        <taxon>Lophotrochozoa</taxon>
        <taxon>Mollusca</taxon>
        <taxon>Bivalvia</taxon>
        <taxon>Autobranchia</taxon>
        <taxon>Pteriomorphia</taxon>
        <taxon>Ostreida</taxon>
        <taxon>Ostreoidea</taxon>
        <taxon>Ostreidae</taxon>
        <taxon>Crassostrea</taxon>
    </lineage>
</organism>
<feature type="region of interest" description="Disordered" evidence="1">
    <location>
        <begin position="264"/>
        <end position="299"/>
    </location>
</feature>
<feature type="region of interest" description="Disordered" evidence="1">
    <location>
        <begin position="56"/>
        <end position="78"/>
    </location>
</feature>
<proteinExistence type="predicted"/>
<keyword evidence="2" id="KW-1185">Reference proteome</keyword>
<accession>A0A8B8D3R6</accession>
<feature type="compositionally biased region" description="Basic and acidic residues" evidence="1">
    <location>
        <begin position="581"/>
        <end position="596"/>
    </location>
</feature>
<name>A0A8B8D3R6_CRAVI</name>
<dbReference type="AlphaFoldDB" id="A0A8B8D3R6"/>
<feature type="compositionally biased region" description="Basic residues" evidence="1">
    <location>
        <begin position="355"/>
        <end position="370"/>
    </location>
</feature>
<dbReference type="Proteomes" id="UP000694844">
    <property type="component" value="Chromosome 3"/>
</dbReference>
<dbReference type="GeneID" id="111124205"/>
<feature type="compositionally biased region" description="Pro residues" evidence="1">
    <location>
        <begin position="670"/>
        <end position="683"/>
    </location>
</feature>
<feature type="compositionally biased region" description="Acidic residues" evidence="1">
    <location>
        <begin position="56"/>
        <end position="66"/>
    </location>
</feature>
<feature type="region of interest" description="Disordered" evidence="1">
    <location>
        <begin position="439"/>
        <end position="495"/>
    </location>
</feature>
<evidence type="ECO:0000256" key="1">
    <source>
        <dbReference type="SAM" id="MobiDB-lite"/>
    </source>
</evidence>
<gene>
    <name evidence="3" type="primary">LOC111124205</name>
</gene>
<feature type="compositionally biased region" description="Low complexity" evidence="1">
    <location>
        <begin position="467"/>
        <end position="493"/>
    </location>
</feature>
<reference evidence="3" key="1">
    <citation type="submission" date="2025-08" db="UniProtKB">
        <authorList>
            <consortium name="RefSeq"/>
        </authorList>
    </citation>
    <scope>IDENTIFICATION</scope>
    <source>
        <tissue evidence="3">Whole sample</tissue>
    </source>
</reference>